<dbReference type="AlphaFoldDB" id="A0A0V1DY89"/>
<name>A0A0V1DY89_TRIPS</name>
<protein>
    <submittedName>
        <fullName evidence="1">Uncharacterized protein</fullName>
    </submittedName>
</protein>
<evidence type="ECO:0000313" key="2">
    <source>
        <dbReference type="Proteomes" id="UP000054632"/>
    </source>
</evidence>
<sequence length="64" mass="7486">MEYLQPRSLTKSDFFVTVVPVVTAHVGQTQCIKLFYEHPNFSICTLTRLLMHLNMASDAQFFRY</sequence>
<proteinExistence type="predicted"/>
<reference evidence="1 2" key="1">
    <citation type="submission" date="2015-01" db="EMBL/GenBank/DDBJ databases">
        <title>Evolution of Trichinella species and genotypes.</title>
        <authorList>
            <person name="Korhonen P.K."/>
            <person name="Edoardo P."/>
            <person name="Giuseppe L.R."/>
            <person name="Gasser R.B."/>
        </authorList>
    </citation>
    <scope>NUCLEOTIDE SEQUENCE [LARGE SCALE GENOMIC DNA]</scope>
    <source>
        <strain evidence="1">ISS13</strain>
    </source>
</reference>
<dbReference type="Proteomes" id="UP000054632">
    <property type="component" value="Unassembled WGS sequence"/>
</dbReference>
<comment type="caution">
    <text evidence="1">The sequence shown here is derived from an EMBL/GenBank/DDBJ whole genome shotgun (WGS) entry which is preliminary data.</text>
</comment>
<organism evidence="1 2">
    <name type="scientific">Trichinella pseudospiralis</name>
    <name type="common">Parasitic roundworm</name>
    <dbReference type="NCBI Taxonomy" id="6337"/>
    <lineage>
        <taxon>Eukaryota</taxon>
        <taxon>Metazoa</taxon>
        <taxon>Ecdysozoa</taxon>
        <taxon>Nematoda</taxon>
        <taxon>Enoplea</taxon>
        <taxon>Dorylaimia</taxon>
        <taxon>Trichinellida</taxon>
        <taxon>Trichinellidae</taxon>
        <taxon>Trichinella</taxon>
    </lineage>
</organism>
<dbReference type="EMBL" id="JYDR01000170">
    <property type="protein sequence ID" value="KRY66404.1"/>
    <property type="molecule type" value="Genomic_DNA"/>
</dbReference>
<gene>
    <name evidence="1" type="ORF">T4A_980</name>
</gene>
<accession>A0A0V1DY89</accession>
<evidence type="ECO:0000313" key="1">
    <source>
        <dbReference type="EMBL" id="KRY66404.1"/>
    </source>
</evidence>